<dbReference type="SUPFAM" id="SSF52540">
    <property type="entry name" value="P-loop containing nucleoside triphosphate hydrolases"/>
    <property type="match status" value="1"/>
</dbReference>
<dbReference type="Pfam" id="PF02283">
    <property type="entry name" value="CobU"/>
    <property type="match status" value="1"/>
</dbReference>
<keyword evidence="10 14" id="KW-0547">Nucleotide-binding</keyword>
<evidence type="ECO:0000256" key="1">
    <source>
        <dbReference type="ARBA" id="ARBA00000312"/>
    </source>
</evidence>
<keyword evidence="13 14" id="KW-0342">GTP-binding</keyword>
<evidence type="ECO:0000256" key="13">
    <source>
        <dbReference type="ARBA" id="ARBA00023134"/>
    </source>
</evidence>
<evidence type="ECO:0000256" key="9">
    <source>
        <dbReference type="ARBA" id="ARBA00022679"/>
    </source>
</evidence>
<evidence type="ECO:0000313" key="16">
    <source>
        <dbReference type="Proteomes" id="UP001041814"/>
    </source>
</evidence>
<reference evidence="15" key="1">
    <citation type="submission" date="2017-08" db="EMBL/GenBank/DDBJ databases">
        <authorList>
            <person name="Imhoff J.F."/>
            <person name="Rahn T."/>
            <person name="Kuenzel S."/>
            <person name="Neulinger S.C."/>
        </authorList>
    </citation>
    <scope>NUCLEOTIDE SEQUENCE</scope>
    <source>
        <strain evidence="15">IM 151</strain>
    </source>
</reference>
<evidence type="ECO:0000256" key="3">
    <source>
        <dbReference type="ARBA" id="ARBA00001522"/>
    </source>
</evidence>
<keyword evidence="15" id="KW-0548">Nucleotidyltransferase</keyword>
<reference evidence="15" key="2">
    <citation type="journal article" date="2020" name="Microorganisms">
        <title>Osmotic Adaptation and Compatible Solute Biosynthesis of Phototrophic Bacteria as Revealed from Genome Analyses.</title>
        <authorList>
            <person name="Imhoff J.F."/>
            <person name="Rahn T."/>
            <person name="Kunzel S."/>
            <person name="Keller A."/>
            <person name="Neulinger S.C."/>
        </authorList>
    </citation>
    <scope>NUCLEOTIDE SEQUENCE</scope>
    <source>
        <strain evidence="15">IM 151</strain>
    </source>
</reference>
<keyword evidence="11 14" id="KW-0418">Kinase</keyword>
<name>A0ABS1DVF0_RUBGE</name>
<dbReference type="EC" id="2.7.1.156" evidence="14"/>
<protein>
    <recommendedName>
        <fullName evidence="14">Bifunctional adenosylcobalamin biosynthesis protein</fullName>
        <ecNumber evidence="14">2.7.1.156</ecNumber>
        <ecNumber evidence="14">2.7.7.62</ecNumber>
    </recommendedName>
</protein>
<evidence type="ECO:0000256" key="5">
    <source>
        <dbReference type="ARBA" id="ARBA00004692"/>
    </source>
</evidence>
<evidence type="ECO:0000313" key="15">
    <source>
        <dbReference type="EMBL" id="MBK1713463.1"/>
    </source>
</evidence>
<evidence type="ECO:0000256" key="11">
    <source>
        <dbReference type="ARBA" id="ARBA00022777"/>
    </source>
</evidence>
<proteinExistence type="inferred from homology"/>
<sequence length="189" mass="19872">MHPQHELILGGQRSGKTRQAENRAIAWLRTPGHEAVVVATATVSDDEMAARIARHRADRAALLPRAGCVEEPRELAAVIRLHSAPQRLLVVDCLTLWLTNLLVPEAVGSSSPALDDTGWHAARADLCAALAAAPGPVVLVSTEIGLGSVPADAATRRYIDALGDLHREVGAACARVSWVVAGQALAVKA</sequence>
<evidence type="ECO:0000256" key="10">
    <source>
        <dbReference type="ARBA" id="ARBA00022741"/>
    </source>
</evidence>
<comment type="catalytic activity">
    <reaction evidence="1 14">
        <text>adenosylcob(III)inamide + ATP = adenosylcob(III)inamide phosphate + ADP + H(+)</text>
        <dbReference type="Rhea" id="RHEA:15769"/>
        <dbReference type="ChEBI" id="CHEBI:2480"/>
        <dbReference type="ChEBI" id="CHEBI:15378"/>
        <dbReference type="ChEBI" id="CHEBI:30616"/>
        <dbReference type="ChEBI" id="CHEBI:58502"/>
        <dbReference type="ChEBI" id="CHEBI:456216"/>
        <dbReference type="EC" id="2.7.1.156"/>
    </reaction>
</comment>
<dbReference type="PANTHER" id="PTHR34848:SF1">
    <property type="entry name" value="BIFUNCTIONAL ADENOSYLCOBALAMIN BIOSYNTHESIS PROTEIN COBU"/>
    <property type="match status" value="1"/>
</dbReference>
<comment type="catalytic activity">
    <reaction evidence="3">
        <text>adenosylcob(III)inamide + GTP = adenosylcob(III)inamide phosphate + GDP + H(+)</text>
        <dbReference type="Rhea" id="RHEA:15765"/>
        <dbReference type="ChEBI" id="CHEBI:2480"/>
        <dbReference type="ChEBI" id="CHEBI:15378"/>
        <dbReference type="ChEBI" id="CHEBI:37565"/>
        <dbReference type="ChEBI" id="CHEBI:58189"/>
        <dbReference type="ChEBI" id="CHEBI:58502"/>
        <dbReference type="EC" id="2.7.1.156"/>
    </reaction>
</comment>
<dbReference type="GO" id="GO:0016779">
    <property type="term" value="F:nucleotidyltransferase activity"/>
    <property type="evidence" value="ECO:0007669"/>
    <property type="project" value="UniProtKB-KW"/>
</dbReference>
<evidence type="ECO:0000256" key="7">
    <source>
        <dbReference type="ARBA" id="ARBA00007490"/>
    </source>
</evidence>
<dbReference type="Proteomes" id="UP001041814">
    <property type="component" value="Unassembled WGS sequence"/>
</dbReference>
<comment type="function">
    <text evidence="4 14">Catalyzes ATP-dependent phosphorylation of adenosylcobinamide and addition of GMP to adenosylcobinamide phosphate.</text>
</comment>
<dbReference type="EMBL" id="NRRU01000039">
    <property type="protein sequence ID" value="MBK1713463.1"/>
    <property type="molecule type" value="Genomic_DNA"/>
</dbReference>
<evidence type="ECO:0000256" key="14">
    <source>
        <dbReference type="PIRNR" id="PIRNR006135"/>
    </source>
</evidence>
<dbReference type="InterPro" id="IPR003203">
    <property type="entry name" value="CobU/CobP"/>
</dbReference>
<dbReference type="EC" id="2.7.7.62" evidence="14"/>
<organism evidence="15 16">
    <name type="scientific">Rubrivivax gelatinosus</name>
    <name type="common">Rhodocyclus gelatinosus</name>
    <name type="synonym">Rhodopseudomonas gelatinosa</name>
    <dbReference type="NCBI Taxonomy" id="28068"/>
    <lineage>
        <taxon>Bacteria</taxon>
        <taxon>Pseudomonadati</taxon>
        <taxon>Pseudomonadota</taxon>
        <taxon>Betaproteobacteria</taxon>
        <taxon>Burkholderiales</taxon>
        <taxon>Sphaerotilaceae</taxon>
        <taxon>Rubrivivax</taxon>
    </lineage>
</organism>
<comment type="catalytic activity">
    <reaction evidence="2 14">
        <text>adenosylcob(III)inamide phosphate + GTP + H(+) = adenosylcob(III)inamide-GDP + diphosphate</text>
        <dbReference type="Rhea" id="RHEA:22712"/>
        <dbReference type="ChEBI" id="CHEBI:15378"/>
        <dbReference type="ChEBI" id="CHEBI:33019"/>
        <dbReference type="ChEBI" id="CHEBI:37565"/>
        <dbReference type="ChEBI" id="CHEBI:58502"/>
        <dbReference type="ChEBI" id="CHEBI:60487"/>
        <dbReference type="EC" id="2.7.7.62"/>
    </reaction>
</comment>
<evidence type="ECO:0000256" key="12">
    <source>
        <dbReference type="ARBA" id="ARBA00022840"/>
    </source>
</evidence>
<comment type="similarity">
    <text evidence="7 14">Belongs to the CobU/CobP family.</text>
</comment>
<keyword evidence="8 14" id="KW-0169">Cobalamin biosynthesis</keyword>
<comment type="pathway">
    <text evidence="5 14">Cofactor biosynthesis; adenosylcobalamin biosynthesis; adenosylcobalamin from cob(II)yrinate a,c-diamide: step 6/7.</text>
</comment>
<gene>
    <name evidence="15" type="ORF">CKO43_11815</name>
</gene>
<accession>A0ABS1DVF0</accession>
<comment type="caution">
    <text evidence="15">The sequence shown here is derived from an EMBL/GenBank/DDBJ whole genome shotgun (WGS) entry which is preliminary data.</text>
</comment>
<dbReference type="InterPro" id="IPR027417">
    <property type="entry name" value="P-loop_NTPase"/>
</dbReference>
<keyword evidence="9 14" id="KW-0808">Transferase</keyword>
<evidence type="ECO:0000256" key="8">
    <source>
        <dbReference type="ARBA" id="ARBA00022573"/>
    </source>
</evidence>
<evidence type="ECO:0000256" key="2">
    <source>
        <dbReference type="ARBA" id="ARBA00000711"/>
    </source>
</evidence>
<comment type="pathway">
    <text evidence="6 14">Cofactor biosynthesis; adenosylcobalamin biosynthesis; adenosylcobalamin from cob(II)yrinate a,c-diamide: step 5/7.</text>
</comment>
<keyword evidence="16" id="KW-1185">Reference proteome</keyword>
<dbReference type="PANTHER" id="PTHR34848">
    <property type="match status" value="1"/>
</dbReference>
<dbReference type="Gene3D" id="3.40.50.300">
    <property type="entry name" value="P-loop containing nucleotide triphosphate hydrolases"/>
    <property type="match status" value="1"/>
</dbReference>
<evidence type="ECO:0000256" key="6">
    <source>
        <dbReference type="ARBA" id="ARBA00005159"/>
    </source>
</evidence>
<keyword evidence="12 14" id="KW-0067">ATP-binding</keyword>
<dbReference type="PIRSF" id="PIRSF006135">
    <property type="entry name" value="CobU"/>
    <property type="match status" value="1"/>
</dbReference>
<evidence type="ECO:0000256" key="4">
    <source>
        <dbReference type="ARBA" id="ARBA00003889"/>
    </source>
</evidence>